<dbReference type="Ensembl" id="ENSSPUT00000009843.1">
    <property type="protein sequence ID" value="ENSSPUP00000009224.1"/>
    <property type="gene ID" value="ENSSPUG00000007170.1"/>
</dbReference>
<dbReference type="SUPFAM" id="SSF90002">
    <property type="entry name" value="Hypothetical protein YjiA, C-terminal domain"/>
    <property type="match status" value="1"/>
</dbReference>
<protein>
    <recommendedName>
        <fullName evidence="5">COBW domain-containing protein 1</fullName>
    </recommendedName>
</protein>
<evidence type="ECO:0008006" key="5">
    <source>
        <dbReference type="Google" id="ProtNLM"/>
    </source>
</evidence>
<dbReference type="InterPro" id="IPR003495">
    <property type="entry name" value="CobW/HypB/UreG_nucleotide-bd"/>
</dbReference>
<dbReference type="InterPro" id="IPR051316">
    <property type="entry name" value="Zinc-reg_GTPase_activator"/>
</dbReference>
<reference evidence="3" key="1">
    <citation type="submission" date="2025-08" db="UniProtKB">
        <authorList>
            <consortium name="Ensembl"/>
        </authorList>
    </citation>
    <scope>IDENTIFICATION</scope>
</reference>
<dbReference type="PANTHER" id="PTHR13748">
    <property type="entry name" value="COBW-RELATED"/>
    <property type="match status" value="1"/>
</dbReference>
<evidence type="ECO:0000259" key="1">
    <source>
        <dbReference type="Pfam" id="PF02492"/>
    </source>
</evidence>
<dbReference type="PANTHER" id="PTHR13748:SF31">
    <property type="entry name" value="ZINC-REGULATED GTPASE METALLOPROTEIN ACTIVATOR 1A-RELATED"/>
    <property type="match status" value="1"/>
</dbReference>
<evidence type="ECO:0000259" key="2">
    <source>
        <dbReference type="Pfam" id="PF07683"/>
    </source>
</evidence>
<sequence length="381" mass="42453">MEEEEDCPELIPIEKQEQPLEDGGGRDVQVSCSSKIPVTIITGYLGAGKTTLLNYILTEQHNKRIAVILNEFGEGSALEKSLAISQGGELYEEWLELRNGCLCCSVKDNGLKAIENLMQKKGKFDYILLETTGLADPGAVASMFWVDAELGSDIYLDGIVSVIDAKYGLQQLREEKTDGLTNEATRQVALADLIIINKTDLVSEEELNKIRTAVKSINGLVKIFETQRSSLQKKLQHVQTSQPHLDKSIMTATFEVKGSATEENLNIFIQNLLWERNVTDKTGNAMEVIRLKGLVSIKDKTHQVIVQGVHELYDLEETTVSWKTDDERTNRLVLIGKNLDKEILKQVFIATVTEKQENSSCFLLLKLVQLLNSGITPITNS</sequence>
<dbReference type="GeneTree" id="ENSGT00640000091523"/>
<dbReference type="InterPro" id="IPR011629">
    <property type="entry name" value="CobW-like_C"/>
</dbReference>
<dbReference type="InterPro" id="IPR027417">
    <property type="entry name" value="P-loop_NTPase"/>
</dbReference>
<dbReference type="Gene3D" id="3.40.50.300">
    <property type="entry name" value="P-loop containing nucleotide triphosphate hydrolases"/>
    <property type="match status" value="1"/>
</dbReference>
<name>A0A8D0GQ20_SPHPU</name>
<reference evidence="3" key="2">
    <citation type="submission" date="2025-09" db="UniProtKB">
        <authorList>
            <consortium name="Ensembl"/>
        </authorList>
    </citation>
    <scope>IDENTIFICATION</scope>
</reference>
<proteinExistence type="predicted"/>
<organism evidence="3 4">
    <name type="scientific">Sphenodon punctatus</name>
    <name type="common">Tuatara</name>
    <name type="synonym">Hatteria punctata</name>
    <dbReference type="NCBI Taxonomy" id="8508"/>
    <lineage>
        <taxon>Eukaryota</taxon>
        <taxon>Metazoa</taxon>
        <taxon>Chordata</taxon>
        <taxon>Craniata</taxon>
        <taxon>Vertebrata</taxon>
        <taxon>Euteleostomi</taxon>
        <taxon>Lepidosauria</taxon>
        <taxon>Sphenodontia</taxon>
        <taxon>Sphenodontidae</taxon>
        <taxon>Sphenodon</taxon>
    </lineage>
</organism>
<dbReference type="CDD" id="cd03112">
    <property type="entry name" value="CobW-like"/>
    <property type="match status" value="1"/>
</dbReference>
<keyword evidence="4" id="KW-1185">Reference proteome</keyword>
<evidence type="ECO:0000313" key="3">
    <source>
        <dbReference type="Ensembl" id="ENSSPUP00000009224.1"/>
    </source>
</evidence>
<feature type="domain" description="CobW C-terminal" evidence="2">
    <location>
        <begin position="252"/>
        <end position="348"/>
    </location>
</feature>
<dbReference type="SUPFAM" id="SSF52540">
    <property type="entry name" value="P-loop containing nucleoside triphosphate hydrolases"/>
    <property type="match status" value="1"/>
</dbReference>
<dbReference type="GO" id="GO:0005737">
    <property type="term" value="C:cytoplasm"/>
    <property type="evidence" value="ECO:0007669"/>
    <property type="project" value="TreeGrafter"/>
</dbReference>
<accession>A0A8D0GQ20</accession>
<feature type="domain" description="CobW/HypB/UreG nucleotide-binding" evidence="1">
    <location>
        <begin position="37"/>
        <end position="224"/>
    </location>
</feature>
<evidence type="ECO:0000313" key="4">
    <source>
        <dbReference type="Proteomes" id="UP000694392"/>
    </source>
</evidence>
<dbReference type="Proteomes" id="UP000694392">
    <property type="component" value="Unplaced"/>
</dbReference>
<dbReference type="AlphaFoldDB" id="A0A8D0GQ20"/>
<dbReference type="Pfam" id="PF07683">
    <property type="entry name" value="CobW_C"/>
    <property type="match status" value="1"/>
</dbReference>
<dbReference type="Pfam" id="PF02492">
    <property type="entry name" value="cobW"/>
    <property type="match status" value="1"/>
</dbReference>